<dbReference type="Proteomes" id="UP001630127">
    <property type="component" value="Unassembled WGS sequence"/>
</dbReference>
<proteinExistence type="predicted"/>
<dbReference type="AlphaFoldDB" id="A0ABD2Y992"/>
<dbReference type="EMBL" id="JBJUIK010000015">
    <property type="protein sequence ID" value="KAL3502534.1"/>
    <property type="molecule type" value="Genomic_DNA"/>
</dbReference>
<sequence>MASELPNTYESPSVYDFEGLEVTEFDEDTLRELLEEEEPEQNLQDNFCDGIIGSMELANGDSPNMTLEYSDKIQPHCDDFPWIDTMEIDPALPSSDTDFWYMDAHTEQLIHGTAEIRDAVDSNTVQIDDLTYFGLWKDN</sequence>
<organism evidence="1 2">
    <name type="scientific">Cinchona calisaya</name>
    <dbReference type="NCBI Taxonomy" id="153742"/>
    <lineage>
        <taxon>Eukaryota</taxon>
        <taxon>Viridiplantae</taxon>
        <taxon>Streptophyta</taxon>
        <taxon>Embryophyta</taxon>
        <taxon>Tracheophyta</taxon>
        <taxon>Spermatophyta</taxon>
        <taxon>Magnoliopsida</taxon>
        <taxon>eudicotyledons</taxon>
        <taxon>Gunneridae</taxon>
        <taxon>Pentapetalae</taxon>
        <taxon>asterids</taxon>
        <taxon>lamiids</taxon>
        <taxon>Gentianales</taxon>
        <taxon>Rubiaceae</taxon>
        <taxon>Cinchonoideae</taxon>
        <taxon>Cinchoneae</taxon>
        <taxon>Cinchona</taxon>
    </lineage>
</organism>
<reference evidence="1 2" key="1">
    <citation type="submission" date="2024-11" db="EMBL/GenBank/DDBJ databases">
        <title>A near-complete genome assembly of Cinchona calisaya.</title>
        <authorList>
            <person name="Lian D.C."/>
            <person name="Zhao X.W."/>
            <person name="Wei L."/>
        </authorList>
    </citation>
    <scope>NUCLEOTIDE SEQUENCE [LARGE SCALE GENOMIC DNA]</scope>
    <source>
        <tissue evidence="1">Nenye</tissue>
    </source>
</reference>
<comment type="caution">
    <text evidence="1">The sequence shown here is derived from an EMBL/GenBank/DDBJ whole genome shotgun (WGS) entry which is preliminary data.</text>
</comment>
<keyword evidence="2" id="KW-1185">Reference proteome</keyword>
<gene>
    <name evidence="1" type="ORF">ACH5RR_036983</name>
</gene>
<evidence type="ECO:0000313" key="2">
    <source>
        <dbReference type="Proteomes" id="UP001630127"/>
    </source>
</evidence>
<protein>
    <submittedName>
        <fullName evidence="1">Uncharacterized protein</fullName>
    </submittedName>
</protein>
<evidence type="ECO:0000313" key="1">
    <source>
        <dbReference type="EMBL" id="KAL3502534.1"/>
    </source>
</evidence>
<accession>A0ABD2Y992</accession>
<name>A0ABD2Y992_9GENT</name>